<proteinExistence type="inferred from homology"/>
<comment type="similarity">
    <text evidence="3">Belongs to the class-V pyridoxal-phosphate-dependent aminotransferase family. SerC subfamily.</text>
</comment>
<keyword evidence="8" id="KW-0663">Pyridoxal phosphate</keyword>
<dbReference type="PANTHER" id="PTHR43247">
    <property type="entry name" value="PHOSPHOSERINE AMINOTRANSFERASE"/>
    <property type="match status" value="1"/>
</dbReference>
<dbReference type="InterPro" id="IPR015424">
    <property type="entry name" value="PyrdxlP-dep_Trfase"/>
</dbReference>
<dbReference type="Proteomes" id="UP001189429">
    <property type="component" value="Unassembled WGS sequence"/>
</dbReference>
<dbReference type="Gene3D" id="3.90.1150.10">
    <property type="entry name" value="Aspartate Aminotransferase, domain 1"/>
    <property type="match status" value="1"/>
</dbReference>
<comment type="pathway">
    <text evidence="2">Amino-acid biosynthesis; L-serine biosynthesis; L-serine from 3-phospho-D-glycerate: step 2/3.</text>
</comment>
<name>A0ABN9X1P5_9DINO</name>
<dbReference type="EMBL" id="CAUYUJ010019493">
    <property type="protein sequence ID" value="CAK0891546.1"/>
    <property type="molecule type" value="Genomic_DNA"/>
</dbReference>
<dbReference type="InterPro" id="IPR015422">
    <property type="entry name" value="PyrdxlP-dep_Trfase_small"/>
</dbReference>
<evidence type="ECO:0000256" key="4">
    <source>
        <dbReference type="ARBA" id="ARBA00013030"/>
    </source>
</evidence>
<protein>
    <recommendedName>
        <fullName evidence="4">phosphoserine transaminase</fullName>
        <ecNumber evidence="4">2.6.1.52</ecNumber>
    </recommendedName>
</protein>
<keyword evidence="9" id="KW-0718">Serine biosynthesis</keyword>
<feature type="domain" description="Aminotransferase class V" evidence="12">
    <location>
        <begin position="21"/>
        <end position="332"/>
    </location>
</feature>
<evidence type="ECO:0000313" key="14">
    <source>
        <dbReference type="Proteomes" id="UP001189429"/>
    </source>
</evidence>
<dbReference type="SUPFAM" id="SSF53383">
    <property type="entry name" value="PLP-dependent transferases"/>
    <property type="match status" value="1"/>
</dbReference>
<gene>
    <name evidence="13" type="ORF">PCOR1329_LOCUS71476</name>
</gene>
<feature type="region of interest" description="Disordered" evidence="11">
    <location>
        <begin position="425"/>
        <end position="452"/>
    </location>
</feature>
<evidence type="ECO:0000256" key="10">
    <source>
        <dbReference type="ARBA" id="ARBA00049007"/>
    </source>
</evidence>
<evidence type="ECO:0000256" key="6">
    <source>
        <dbReference type="ARBA" id="ARBA00022605"/>
    </source>
</evidence>
<evidence type="ECO:0000256" key="7">
    <source>
        <dbReference type="ARBA" id="ARBA00022679"/>
    </source>
</evidence>
<organism evidence="13 14">
    <name type="scientific">Prorocentrum cordatum</name>
    <dbReference type="NCBI Taxonomy" id="2364126"/>
    <lineage>
        <taxon>Eukaryota</taxon>
        <taxon>Sar</taxon>
        <taxon>Alveolata</taxon>
        <taxon>Dinophyceae</taxon>
        <taxon>Prorocentrales</taxon>
        <taxon>Prorocentraceae</taxon>
        <taxon>Prorocentrum</taxon>
    </lineage>
</organism>
<dbReference type="NCBIfam" id="NF003764">
    <property type="entry name" value="PRK05355.1"/>
    <property type="match status" value="1"/>
</dbReference>
<dbReference type="EC" id="2.6.1.52" evidence="4"/>
<accession>A0ABN9X1P5</accession>
<evidence type="ECO:0000256" key="8">
    <source>
        <dbReference type="ARBA" id="ARBA00022898"/>
    </source>
</evidence>
<evidence type="ECO:0000256" key="3">
    <source>
        <dbReference type="ARBA" id="ARBA00006904"/>
    </source>
</evidence>
<dbReference type="PANTHER" id="PTHR43247:SF1">
    <property type="entry name" value="PHOSPHOSERINE AMINOTRANSFERASE"/>
    <property type="match status" value="1"/>
</dbReference>
<comment type="caution">
    <text evidence="13">The sequence shown here is derived from an EMBL/GenBank/DDBJ whole genome shotgun (WGS) entry which is preliminary data.</text>
</comment>
<keyword evidence="6" id="KW-0028">Amino-acid biosynthesis</keyword>
<evidence type="ECO:0000259" key="12">
    <source>
        <dbReference type="Pfam" id="PF00266"/>
    </source>
</evidence>
<dbReference type="Pfam" id="PF00266">
    <property type="entry name" value="Aminotran_5"/>
    <property type="match status" value="1"/>
</dbReference>
<evidence type="ECO:0000256" key="9">
    <source>
        <dbReference type="ARBA" id="ARBA00023299"/>
    </source>
</evidence>
<evidence type="ECO:0000256" key="1">
    <source>
        <dbReference type="ARBA" id="ARBA00001933"/>
    </source>
</evidence>
<evidence type="ECO:0000256" key="2">
    <source>
        <dbReference type="ARBA" id="ARBA00005099"/>
    </source>
</evidence>
<keyword evidence="14" id="KW-1185">Reference proteome</keyword>
<keyword evidence="7" id="KW-0808">Transferase</keyword>
<evidence type="ECO:0000256" key="11">
    <source>
        <dbReference type="SAM" id="MobiDB-lite"/>
    </source>
</evidence>
<dbReference type="InterPro" id="IPR000192">
    <property type="entry name" value="Aminotrans_V_dom"/>
</dbReference>
<sequence length="452" mass="48508">MGVRFGLGLEADAAFAAARPFNFCAGPAALPVELLHRVAEQLADFEGTGLSIMEMSHRDAGGPVQRMIQDATFAVRTILEVPASYDIIWQQGGAHGQFAAVPLNLLGERRSADYVDTGVWSQKAMAEASKYCEVRIAAATEASCHSEIPPVESWDLSEDSAYVHICANDTIYGLEFLQDPDVGDKLLVADFTSTLLSRRVNFDRYAAIYCSAGKNLGTAGVCLVVVRKDLLGRARANTPCILDWTAYSQTAPVPSLLNTPPVFPLYIRDGRTVLRHLLEQWGTSGTGALAALESRAEARARRLYREVDESGGFYTNHVSDANRSRVTICFRFGADAGMLREWDGSITSIAQPTQLEARFLAEAQDRGLLQLGGHPAFGGIRVCLYNAVPDAAVDELVCFMRAFREARADARGLAAKAGLVADGGASEAPTELAPSASSPSLAECSSGPSTPR</sequence>
<dbReference type="InterPro" id="IPR022278">
    <property type="entry name" value="Pser_aminoTfrase"/>
</dbReference>
<reference evidence="13" key="1">
    <citation type="submission" date="2023-10" db="EMBL/GenBank/DDBJ databases">
        <authorList>
            <person name="Chen Y."/>
            <person name="Shah S."/>
            <person name="Dougan E. K."/>
            <person name="Thang M."/>
            <person name="Chan C."/>
        </authorList>
    </citation>
    <scope>NUCLEOTIDE SEQUENCE [LARGE SCALE GENOMIC DNA]</scope>
</reference>
<dbReference type="HAMAP" id="MF_00160">
    <property type="entry name" value="SerC_aminotrans_5"/>
    <property type="match status" value="1"/>
</dbReference>
<comment type="cofactor">
    <cofactor evidence="1">
        <name>pyridoxal 5'-phosphate</name>
        <dbReference type="ChEBI" id="CHEBI:597326"/>
    </cofactor>
</comment>
<dbReference type="Gene3D" id="3.40.640.10">
    <property type="entry name" value="Type I PLP-dependent aspartate aminotransferase-like (Major domain)"/>
    <property type="match status" value="1"/>
</dbReference>
<keyword evidence="5" id="KW-0032">Aminotransferase</keyword>
<evidence type="ECO:0000256" key="5">
    <source>
        <dbReference type="ARBA" id="ARBA00022576"/>
    </source>
</evidence>
<comment type="catalytic activity">
    <reaction evidence="10">
        <text>O-phospho-L-serine + 2-oxoglutarate = 3-phosphooxypyruvate + L-glutamate</text>
        <dbReference type="Rhea" id="RHEA:14329"/>
        <dbReference type="ChEBI" id="CHEBI:16810"/>
        <dbReference type="ChEBI" id="CHEBI:18110"/>
        <dbReference type="ChEBI" id="CHEBI:29985"/>
        <dbReference type="ChEBI" id="CHEBI:57524"/>
        <dbReference type="EC" id="2.6.1.52"/>
    </reaction>
</comment>
<evidence type="ECO:0000313" key="13">
    <source>
        <dbReference type="EMBL" id="CAK0891546.1"/>
    </source>
</evidence>
<dbReference type="InterPro" id="IPR015421">
    <property type="entry name" value="PyrdxlP-dep_Trfase_major"/>
</dbReference>